<gene>
    <name evidence="1" type="ORF">H5410_028091</name>
</gene>
<proteinExistence type="predicted"/>
<evidence type="ECO:0000313" key="2">
    <source>
        <dbReference type="Proteomes" id="UP000824120"/>
    </source>
</evidence>
<organism evidence="1 2">
    <name type="scientific">Solanum commersonii</name>
    <name type="common">Commerson's wild potato</name>
    <name type="synonym">Commerson's nightshade</name>
    <dbReference type="NCBI Taxonomy" id="4109"/>
    <lineage>
        <taxon>Eukaryota</taxon>
        <taxon>Viridiplantae</taxon>
        <taxon>Streptophyta</taxon>
        <taxon>Embryophyta</taxon>
        <taxon>Tracheophyta</taxon>
        <taxon>Spermatophyta</taxon>
        <taxon>Magnoliopsida</taxon>
        <taxon>eudicotyledons</taxon>
        <taxon>Gunneridae</taxon>
        <taxon>Pentapetalae</taxon>
        <taxon>asterids</taxon>
        <taxon>lamiids</taxon>
        <taxon>Solanales</taxon>
        <taxon>Solanaceae</taxon>
        <taxon>Solanoideae</taxon>
        <taxon>Solaneae</taxon>
        <taxon>Solanum</taxon>
    </lineage>
</organism>
<dbReference type="AlphaFoldDB" id="A0A9J5Z3Z2"/>
<name>A0A9J5Z3Z2_SOLCO</name>
<evidence type="ECO:0000313" key="1">
    <source>
        <dbReference type="EMBL" id="KAG5606599.1"/>
    </source>
</evidence>
<comment type="caution">
    <text evidence="1">The sequence shown here is derived from an EMBL/GenBank/DDBJ whole genome shotgun (WGS) entry which is preliminary data.</text>
</comment>
<dbReference type="EMBL" id="JACXVP010000005">
    <property type="protein sequence ID" value="KAG5606599.1"/>
    <property type="molecule type" value="Genomic_DNA"/>
</dbReference>
<dbReference type="Proteomes" id="UP000824120">
    <property type="component" value="Chromosome 5"/>
</dbReference>
<keyword evidence="2" id="KW-1185">Reference proteome</keyword>
<accession>A0A9J5Z3Z2</accession>
<protein>
    <submittedName>
        <fullName evidence="1">Uncharacterized protein</fullName>
    </submittedName>
</protein>
<sequence length="83" mass="9630">MSETITKNRKKLMNPHTAGKKSCALIRSKLENEKNLYSLRSSLWSQEQENLIVCTRHQMRTQLAEMEEIEKQMSTNGQSVDAF</sequence>
<reference evidence="1 2" key="1">
    <citation type="submission" date="2020-09" db="EMBL/GenBank/DDBJ databases">
        <title>De no assembly of potato wild relative species, Solanum commersonii.</title>
        <authorList>
            <person name="Cho K."/>
        </authorList>
    </citation>
    <scope>NUCLEOTIDE SEQUENCE [LARGE SCALE GENOMIC DNA]</scope>
    <source>
        <strain evidence="1">LZ3.2</strain>
        <tissue evidence="1">Leaf</tissue>
    </source>
</reference>